<evidence type="ECO:0000256" key="7">
    <source>
        <dbReference type="ARBA" id="ARBA00022741"/>
    </source>
</evidence>
<dbReference type="GO" id="GO:0000155">
    <property type="term" value="F:phosphorelay sensor kinase activity"/>
    <property type="evidence" value="ECO:0007669"/>
    <property type="project" value="InterPro"/>
</dbReference>
<name>A0A3M5SSQ5_9PSED</name>
<evidence type="ECO:0000256" key="6">
    <source>
        <dbReference type="ARBA" id="ARBA00022679"/>
    </source>
</evidence>
<feature type="transmembrane region" description="Helical" evidence="14">
    <location>
        <begin position="30"/>
        <end position="50"/>
    </location>
</feature>
<keyword evidence="14" id="KW-0472">Membrane</keyword>
<evidence type="ECO:0000256" key="10">
    <source>
        <dbReference type="ARBA" id="ARBA00023012"/>
    </source>
</evidence>
<evidence type="ECO:0000256" key="8">
    <source>
        <dbReference type="ARBA" id="ARBA00022777"/>
    </source>
</evidence>
<dbReference type="SUPFAM" id="SSF52172">
    <property type="entry name" value="CheY-like"/>
    <property type="match status" value="1"/>
</dbReference>
<evidence type="ECO:0000256" key="5">
    <source>
        <dbReference type="ARBA" id="ARBA00022553"/>
    </source>
</evidence>
<keyword evidence="7" id="KW-0547">Nucleotide-binding</keyword>
<dbReference type="InterPro" id="IPR003660">
    <property type="entry name" value="HAMP_dom"/>
</dbReference>
<dbReference type="SMART" id="SM00388">
    <property type="entry name" value="HisKA"/>
    <property type="match status" value="1"/>
</dbReference>
<dbReference type="SUPFAM" id="SSF55874">
    <property type="entry name" value="ATPase domain of HSP90 chaperone/DNA topoisomerase II/histidine kinase"/>
    <property type="match status" value="1"/>
</dbReference>
<dbReference type="FunFam" id="1.10.287.130:FF:000002">
    <property type="entry name" value="Two-component osmosensing histidine kinase"/>
    <property type="match status" value="1"/>
</dbReference>
<keyword evidence="5 13" id="KW-0597">Phosphoprotein</keyword>
<dbReference type="PROSITE" id="PS50110">
    <property type="entry name" value="RESPONSE_REGULATORY"/>
    <property type="match status" value="1"/>
</dbReference>
<dbReference type="InterPro" id="IPR001789">
    <property type="entry name" value="Sig_transdc_resp-reg_receiver"/>
</dbReference>
<keyword evidence="4" id="KW-0997">Cell inner membrane</keyword>
<feature type="domain" description="Histidine kinase" evidence="15">
    <location>
        <begin position="285"/>
        <end position="507"/>
    </location>
</feature>
<comment type="caution">
    <text evidence="18">The sequence shown here is derived from an EMBL/GenBank/DDBJ whole genome shotgun (WGS) entry which is preliminary data.</text>
</comment>
<evidence type="ECO:0000256" key="1">
    <source>
        <dbReference type="ARBA" id="ARBA00000085"/>
    </source>
</evidence>
<keyword evidence="14" id="KW-1133">Transmembrane helix</keyword>
<feature type="domain" description="Response regulatory" evidence="16">
    <location>
        <begin position="530"/>
        <end position="646"/>
    </location>
</feature>
<dbReference type="SUPFAM" id="SSF158472">
    <property type="entry name" value="HAMP domain-like"/>
    <property type="match status" value="1"/>
</dbReference>
<evidence type="ECO:0000256" key="13">
    <source>
        <dbReference type="PROSITE-ProRule" id="PRU00169"/>
    </source>
</evidence>
<evidence type="ECO:0000256" key="9">
    <source>
        <dbReference type="ARBA" id="ARBA00022840"/>
    </source>
</evidence>
<dbReference type="Pfam" id="PF00672">
    <property type="entry name" value="HAMP"/>
    <property type="match status" value="1"/>
</dbReference>
<dbReference type="InterPro" id="IPR019247">
    <property type="entry name" value="Histidine_kinase_BarA_N"/>
</dbReference>
<keyword evidence="6" id="KW-0808">Transferase</keyword>
<dbReference type="PRINTS" id="PR00344">
    <property type="entry name" value="BCTRLSENSOR"/>
</dbReference>
<evidence type="ECO:0000256" key="12">
    <source>
        <dbReference type="ARBA" id="ARBA00068150"/>
    </source>
</evidence>
<dbReference type="Pfam" id="PF00512">
    <property type="entry name" value="HisKA"/>
    <property type="match status" value="1"/>
</dbReference>
<dbReference type="InterPro" id="IPR004358">
    <property type="entry name" value="Sig_transdc_His_kin-like_C"/>
</dbReference>
<evidence type="ECO:0000256" key="4">
    <source>
        <dbReference type="ARBA" id="ARBA00022519"/>
    </source>
</evidence>
<dbReference type="InterPro" id="IPR003661">
    <property type="entry name" value="HisK_dim/P_dom"/>
</dbReference>
<dbReference type="Gene3D" id="1.10.287.130">
    <property type="match status" value="1"/>
</dbReference>
<dbReference type="SMART" id="SM00387">
    <property type="entry name" value="HATPase_c"/>
    <property type="match status" value="1"/>
</dbReference>
<dbReference type="FunFam" id="3.30.565.10:FF:000010">
    <property type="entry name" value="Sensor histidine kinase RcsC"/>
    <property type="match status" value="1"/>
</dbReference>
<dbReference type="Gene3D" id="3.30.565.10">
    <property type="entry name" value="Histidine kinase-like ATPase, C-terminal domain"/>
    <property type="match status" value="1"/>
</dbReference>
<dbReference type="GO" id="GO:0005886">
    <property type="term" value="C:plasma membrane"/>
    <property type="evidence" value="ECO:0007669"/>
    <property type="project" value="UniProtKB-SubCell"/>
</dbReference>
<dbReference type="PROSITE" id="PS50109">
    <property type="entry name" value="HIS_KIN"/>
    <property type="match status" value="1"/>
</dbReference>
<dbReference type="Pfam" id="PF02518">
    <property type="entry name" value="HATPase_c"/>
    <property type="match status" value="1"/>
</dbReference>
<comment type="catalytic activity">
    <reaction evidence="1">
        <text>ATP + protein L-histidine = ADP + protein N-phospho-L-histidine.</text>
        <dbReference type="EC" id="2.7.13.3"/>
    </reaction>
</comment>
<dbReference type="SUPFAM" id="SSF47384">
    <property type="entry name" value="Homodimeric domain of signal transducing histidine kinase"/>
    <property type="match status" value="1"/>
</dbReference>
<reference evidence="18 19" key="1">
    <citation type="submission" date="2018-08" db="EMBL/GenBank/DDBJ databases">
        <title>Recombination of ecologically and evolutionarily significant loci maintains genetic cohesion in the Pseudomonas syringae species complex.</title>
        <authorList>
            <person name="Dillon M."/>
            <person name="Thakur S."/>
            <person name="Almeida R.N.D."/>
            <person name="Weir B.S."/>
            <person name="Guttman D.S."/>
        </authorList>
    </citation>
    <scope>NUCLEOTIDE SEQUENCE [LARGE SCALE GENOMIC DNA]</scope>
    <source>
        <strain evidence="18 19">ICMP 9749</strain>
    </source>
</reference>
<comment type="subunit">
    <text evidence="11">At low DSF concentrations, interacts with RpfF.</text>
</comment>
<keyword evidence="14" id="KW-0812">Transmembrane</keyword>
<dbReference type="Gene3D" id="6.10.340.10">
    <property type="match status" value="1"/>
</dbReference>
<dbReference type="CDD" id="cd00082">
    <property type="entry name" value="HisKA"/>
    <property type="match status" value="1"/>
</dbReference>
<dbReference type="InterPro" id="IPR011006">
    <property type="entry name" value="CheY-like_superfamily"/>
</dbReference>
<feature type="modified residue" description="4-aspartylphosphate" evidence="13">
    <location>
        <position position="579"/>
    </location>
</feature>
<dbReference type="PANTHER" id="PTHR45339:SF1">
    <property type="entry name" value="HYBRID SIGNAL TRANSDUCTION HISTIDINE KINASE J"/>
    <property type="match status" value="1"/>
</dbReference>
<dbReference type="EMBL" id="RBTX01000732">
    <property type="protein sequence ID" value="RMU23858.1"/>
    <property type="molecule type" value="Genomic_DNA"/>
</dbReference>
<dbReference type="Gene3D" id="3.40.50.2300">
    <property type="match status" value="1"/>
</dbReference>
<accession>A0A3M5SSQ5</accession>
<evidence type="ECO:0000256" key="2">
    <source>
        <dbReference type="ARBA" id="ARBA00004429"/>
    </source>
</evidence>
<dbReference type="InterPro" id="IPR003594">
    <property type="entry name" value="HATPase_dom"/>
</dbReference>
<dbReference type="GO" id="GO:0005524">
    <property type="term" value="F:ATP binding"/>
    <property type="evidence" value="ECO:0007669"/>
    <property type="project" value="UniProtKB-KW"/>
</dbReference>
<evidence type="ECO:0000259" key="15">
    <source>
        <dbReference type="PROSITE" id="PS50109"/>
    </source>
</evidence>
<dbReference type="SMART" id="SM00448">
    <property type="entry name" value="REC"/>
    <property type="match status" value="1"/>
</dbReference>
<dbReference type="InterPro" id="IPR036097">
    <property type="entry name" value="HisK_dim/P_sf"/>
</dbReference>
<organism evidence="18 19">
    <name type="scientific">Pseudomonas avellanae</name>
    <dbReference type="NCBI Taxonomy" id="46257"/>
    <lineage>
        <taxon>Bacteria</taxon>
        <taxon>Pseudomonadati</taxon>
        <taxon>Pseudomonadota</taxon>
        <taxon>Gammaproteobacteria</taxon>
        <taxon>Pseudomonadales</taxon>
        <taxon>Pseudomonadaceae</taxon>
        <taxon>Pseudomonas</taxon>
    </lineage>
</organism>
<dbReference type="PANTHER" id="PTHR45339">
    <property type="entry name" value="HYBRID SIGNAL TRANSDUCTION HISTIDINE KINASE J"/>
    <property type="match status" value="1"/>
</dbReference>
<proteinExistence type="predicted"/>
<evidence type="ECO:0000256" key="11">
    <source>
        <dbReference type="ARBA" id="ARBA00064003"/>
    </source>
</evidence>
<evidence type="ECO:0000259" key="16">
    <source>
        <dbReference type="PROSITE" id="PS50110"/>
    </source>
</evidence>
<keyword evidence="4" id="KW-1003">Cell membrane</keyword>
<dbReference type="PROSITE" id="PS50885">
    <property type="entry name" value="HAMP"/>
    <property type="match status" value="1"/>
</dbReference>
<dbReference type="EC" id="2.7.13.3" evidence="3"/>
<dbReference type="Pfam" id="PF09984">
    <property type="entry name" value="sCache_4"/>
    <property type="match status" value="1"/>
</dbReference>
<sequence length="657" mass="72493">MNRSSGVSPCVQGAQPMKFRQWDINTRTQIISLGPALLLTVLLISFFTFVRIQDLRQELNHTGQLIANQLAPAAEPGVTAGDIDGLKSLMRATLSMPSVRYLEIQDASNTVMVYIDQTRENEHQPRQMEIFQAPIRHQRTAAHTARAARRETQDAASPDYLGRVLVGMSSEAFNRRQQEILLKAGILALCALLFTFLLARRLSLSLSRPISDMGEALKAIQQGHYHTPMPVSDDAELGALARHINSLAENLHRTSLEQQRSVAQLIQTREEAERANRAKSDFLAMMSHELRTPMNGVLGMLQLMETTRMTDEQSEYATLATESTEHLLKVINDILDFSRIERDALQMESIAFNLAELVSASTHAFNHSALQRKLLLELHVQPGLETLTVIGDPTRIRQILVNLIGNALKFTEEGKVCVEADWVMLNDEQLSFTCKVHDSGIGINAERLESMFDAFKQADSSISRRYGGTGLGLPIARKLAERMGGTLCAESVEGAGSAFTLQIALPVSRHVSVDVVPPPSALDAHGKERSILLVEDNPVNRTVVQAMLHNLGCKVDVAVDGVEAVMKAGAGNYALILMDCRLPVMDGYEATRKIRQLSGLERIPIIALTANALQGDRDACLQAGMDDYLPKPFKHADLQEVLQRWLSFQAPATGDKC</sequence>
<evidence type="ECO:0000313" key="19">
    <source>
        <dbReference type="Proteomes" id="UP000281514"/>
    </source>
</evidence>
<feature type="transmembrane region" description="Helical" evidence="14">
    <location>
        <begin position="180"/>
        <end position="199"/>
    </location>
</feature>
<keyword evidence="10" id="KW-0902">Two-component regulatory system</keyword>
<gene>
    <name evidence="18" type="ORF">ALP32_04273</name>
</gene>
<keyword evidence="9" id="KW-0067">ATP-binding</keyword>
<dbReference type="CDD" id="cd16922">
    <property type="entry name" value="HATPase_EvgS-ArcB-TorS-like"/>
    <property type="match status" value="1"/>
</dbReference>
<dbReference type="CDD" id="cd17546">
    <property type="entry name" value="REC_hyHK_CKI1_RcsC-like"/>
    <property type="match status" value="1"/>
</dbReference>
<comment type="subcellular location">
    <subcellularLocation>
        <location evidence="2">Cell inner membrane</location>
        <topology evidence="2">Multi-pass membrane protein</topology>
    </subcellularLocation>
</comment>
<dbReference type="Pfam" id="PF00072">
    <property type="entry name" value="Response_reg"/>
    <property type="match status" value="1"/>
</dbReference>
<evidence type="ECO:0000256" key="3">
    <source>
        <dbReference type="ARBA" id="ARBA00012438"/>
    </source>
</evidence>
<feature type="domain" description="HAMP" evidence="17">
    <location>
        <begin position="204"/>
        <end position="256"/>
    </location>
</feature>
<dbReference type="InterPro" id="IPR005467">
    <property type="entry name" value="His_kinase_dom"/>
</dbReference>
<evidence type="ECO:0000259" key="17">
    <source>
        <dbReference type="PROSITE" id="PS50885"/>
    </source>
</evidence>
<keyword evidence="8 18" id="KW-0418">Kinase</keyword>
<protein>
    <recommendedName>
        <fullName evidence="12">Sensory/regulatory protein RpfC</fullName>
        <ecNumber evidence="3">2.7.13.3</ecNumber>
    </recommendedName>
</protein>
<dbReference type="SMART" id="SM00304">
    <property type="entry name" value="HAMP"/>
    <property type="match status" value="1"/>
</dbReference>
<dbReference type="CDD" id="cd06225">
    <property type="entry name" value="HAMP"/>
    <property type="match status" value="1"/>
</dbReference>
<evidence type="ECO:0000313" key="18">
    <source>
        <dbReference type="EMBL" id="RMU23858.1"/>
    </source>
</evidence>
<dbReference type="Proteomes" id="UP000281514">
    <property type="component" value="Unassembled WGS sequence"/>
</dbReference>
<evidence type="ECO:0000256" key="14">
    <source>
        <dbReference type="SAM" id="Phobius"/>
    </source>
</evidence>
<dbReference type="AlphaFoldDB" id="A0A3M5SSQ5"/>
<dbReference type="InterPro" id="IPR036890">
    <property type="entry name" value="HATPase_C_sf"/>
</dbReference>